<name>A0AAW1L3P8_POPJA</name>
<dbReference type="Proteomes" id="UP001458880">
    <property type="component" value="Unassembled WGS sequence"/>
</dbReference>
<accession>A0AAW1L3P8</accession>
<protein>
    <submittedName>
        <fullName evidence="1">Uncharacterized protein</fullName>
    </submittedName>
</protein>
<sequence>MLKYDGLAEVIAANQGLPDFLIQTSKVRTRTSAYEERSSAVHLLPLEIDLAGVNDMRVVYDNLMHLKENIAMHPAASINLITSCEGLLCTLLQAST</sequence>
<evidence type="ECO:0000313" key="1">
    <source>
        <dbReference type="EMBL" id="KAK9729242.1"/>
    </source>
</evidence>
<dbReference type="EMBL" id="JASPKY010000162">
    <property type="protein sequence ID" value="KAK9729242.1"/>
    <property type="molecule type" value="Genomic_DNA"/>
</dbReference>
<dbReference type="AlphaFoldDB" id="A0AAW1L3P8"/>
<proteinExistence type="predicted"/>
<organism evidence="1 2">
    <name type="scientific">Popillia japonica</name>
    <name type="common">Japanese beetle</name>
    <dbReference type="NCBI Taxonomy" id="7064"/>
    <lineage>
        <taxon>Eukaryota</taxon>
        <taxon>Metazoa</taxon>
        <taxon>Ecdysozoa</taxon>
        <taxon>Arthropoda</taxon>
        <taxon>Hexapoda</taxon>
        <taxon>Insecta</taxon>
        <taxon>Pterygota</taxon>
        <taxon>Neoptera</taxon>
        <taxon>Endopterygota</taxon>
        <taxon>Coleoptera</taxon>
        <taxon>Polyphaga</taxon>
        <taxon>Scarabaeiformia</taxon>
        <taxon>Scarabaeidae</taxon>
        <taxon>Rutelinae</taxon>
        <taxon>Popillia</taxon>
    </lineage>
</organism>
<comment type="caution">
    <text evidence="1">The sequence shown here is derived from an EMBL/GenBank/DDBJ whole genome shotgun (WGS) entry which is preliminary data.</text>
</comment>
<reference evidence="1 2" key="1">
    <citation type="journal article" date="2024" name="BMC Genomics">
        <title>De novo assembly and annotation of Popillia japonica's genome with initial clues to its potential as an invasive pest.</title>
        <authorList>
            <person name="Cucini C."/>
            <person name="Boschi S."/>
            <person name="Funari R."/>
            <person name="Cardaioli E."/>
            <person name="Iannotti N."/>
            <person name="Marturano G."/>
            <person name="Paoli F."/>
            <person name="Bruttini M."/>
            <person name="Carapelli A."/>
            <person name="Frati F."/>
            <person name="Nardi F."/>
        </authorList>
    </citation>
    <scope>NUCLEOTIDE SEQUENCE [LARGE SCALE GENOMIC DNA]</scope>
    <source>
        <strain evidence="1">DMR45628</strain>
    </source>
</reference>
<gene>
    <name evidence="1" type="ORF">QE152_g16029</name>
</gene>
<evidence type="ECO:0000313" key="2">
    <source>
        <dbReference type="Proteomes" id="UP001458880"/>
    </source>
</evidence>
<keyword evidence="2" id="KW-1185">Reference proteome</keyword>